<evidence type="ECO:0000313" key="4">
    <source>
        <dbReference type="Proteomes" id="UP000305883"/>
    </source>
</evidence>
<reference evidence="3 4" key="1">
    <citation type="journal article" date="2019" name="Genome Biol. Evol.">
        <title>Genomic Plasticity Mediated by Transposable Elements in the Plant Pathogenic Fungus Colletotrichum higginsianum.</title>
        <authorList>
            <person name="Tsushima A."/>
            <person name="Gan P."/>
            <person name="Kumakura N."/>
            <person name="Narusaka M."/>
            <person name="Takano Y."/>
            <person name="Narusaka Y."/>
            <person name="Shirasu K."/>
        </authorList>
    </citation>
    <scope>NUCLEOTIDE SEQUENCE [LARGE SCALE GENOMIC DNA]</scope>
    <source>
        <strain evidence="3 4">MAFF305635-RFP</strain>
    </source>
</reference>
<comment type="caution">
    <text evidence="3">The sequence shown here is derived from an EMBL/GenBank/DDBJ whole genome shotgun (WGS) entry which is preliminary data.</text>
</comment>
<organism evidence="3 4">
    <name type="scientific">Colletotrichum higginsianum</name>
    <dbReference type="NCBI Taxonomy" id="80884"/>
    <lineage>
        <taxon>Eukaryota</taxon>
        <taxon>Fungi</taxon>
        <taxon>Dikarya</taxon>
        <taxon>Ascomycota</taxon>
        <taxon>Pezizomycotina</taxon>
        <taxon>Sordariomycetes</taxon>
        <taxon>Hypocreomycetidae</taxon>
        <taxon>Glomerellales</taxon>
        <taxon>Glomerellaceae</taxon>
        <taxon>Colletotrichum</taxon>
        <taxon>Colletotrichum destructivum species complex</taxon>
    </lineage>
</organism>
<dbReference type="Proteomes" id="UP000305883">
    <property type="component" value="Unassembled WGS sequence"/>
</dbReference>
<dbReference type="InterPro" id="IPR011058">
    <property type="entry name" value="Cyanovirin-N"/>
</dbReference>
<dbReference type="Gene3D" id="2.30.60.10">
    <property type="entry name" value="Cyanovirin-N"/>
    <property type="match status" value="1"/>
</dbReference>
<accession>A0A4T0WJE4</accession>
<name>A0A4T0WJE4_9PEZI</name>
<dbReference type="OrthoDB" id="2947935at2759"/>
<dbReference type="InterPro" id="IPR036673">
    <property type="entry name" value="Cyanovirin-N_sf"/>
</dbReference>
<feature type="signal peptide" evidence="1">
    <location>
        <begin position="1"/>
        <end position="20"/>
    </location>
</feature>
<dbReference type="SUPFAM" id="SSF51322">
    <property type="entry name" value="Cyanovirin-N"/>
    <property type="match status" value="1"/>
</dbReference>
<dbReference type="AlphaFoldDB" id="A0A4T0WJE4"/>
<dbReference type="EMBL" id="MWPZ01000001">
    <property type="protein sequence ID" value="TID06908.1"/>
    <property type="molecule type" value="Genomic_DNA"/>
</dbReference>
<protein>
    <recommendedName>
        <fullName evidence="2">Cyanovirin-N domain-containing protein</fullName>
    </recommendedName>
</protein>
<feature type="chain" id="PRO_5020195285" description="Cyanovirin-N domain-containing protein" evidence="1">
    <location>
        <begin position="21"/>
        <end position="155"/>
    </location>
</feature>
<evidence type="ECO:0000259" key="2">
    <source>
        <dbReference type="Pfam" id="PF08881"/>
    </source>
</evidence>
<evidence type="ECO:0000256" key="1">
    <source>
        <dbReference type="SAM" id="SignalP"/>
    </source>
</evidence>
<gene>
    <name evidence="3" type="ORF">CH35J_000452</name>
</gene>
<feature type="domain" description="Cyanovirin-N" evidence="2">
    <location>
        <begin position="30"/>
        <end position="138"/>
    </location>
</feature>
<keyword evidence="1" id="KW-0732">Signal</keyword>
<proteinExistence type="predicted"/>
<evidence type="ECO:0000313" key="3">
    <source>
        <dbReference type="EMBL" id="TID06908.1"/>
    </source>
</evidence>
<dbReference type="Pfam" id="PF08881">
    <property type="entry name" value="CVNH"/>
    <property type="match status" value="1"/>
</dbReference>
<sequence>MKGFGIIITVLSLMAAQTLARDCPLESDCFQRSCKNIQLLKEPFSVIDKKYYFGHWHLLAECKDNAGIKTVTRINLAECIGNYDGNLLWSKLGGLKCRECNLTKTDPVIMQCGCETKKQKLVVKEINLSEGIWVYDGAIGCYDREWKKLPGIGKY</sequence>